<sequence>MTTGGTRTPPPARARVVGLDLGGFGGRDDHRLGLGPGGGATETA</sequence>
<dbReference type="Proteomes" id="UP001596242">
    <property type="component" value="Unassembled WGS sequence"/>
</dbReference>
<evidence type="ECO:0000313" key="3">
    <source>
        <dbReference type="Proteomes" id="UP001596242"/>
    </source>
</evidence>
<dbReference type="RefSeq" id="WP_386407551.1">
    <property type="nucleotide sequence ID" value="NZ_JBHSPT010000145.1"/>
</dbReference>
<gene>
    <name evidence="2" type="ORF">ACFP50_37190</name>
</gene>
<feature type="region of interest" description="Disordered" evidence="1">
    <location>
        <begin position="20"/>
        <end position="44"/>
    </location>
</feature>
<keyword evidence="3" id="KW-1185">Reference proteome</keyword>
<feature type="compositionally biased region" description="Gly residues" evidence="1">
    <location>
        <begin position="34"/>
        <end position="44"/>
    </location>
</feature>
<dbReference type="EMBL" id="JBHSPT010000145">
    <property type="protein sequence ID" value="MFC6060829.1"/>
    <property type="molecule type" value="Genomic_DNA"/>
</dbReference>
<name>A0ABW1MAL4_9ACTN</name>
<proteinExistence type="predicted"/>
<protein>
    <submittedName>
        <fullName evidence="2">Uncharacterized protein</fullName>
    </submittedName>
</protein>
<evidence type="ECO:0000256" key="1">
    <source>
        <dbReference type="SAM" id="MobiDB-lite"/>
    </source>
</evidence>
<evidence type="ECO:0000313" key="2">
    <source>
        <dbReference type="EMBL" id="MFC6060829.1"/>
    </source>
</evidence>
<comment type="caution">
    <text evidence="2">The sequence shown here is derived from an EMBL/GenBank/DDBJ whole genome shotgun (WGS) entry which is preliminary data.</text>
</comment>
<accession>A0ABW1MAL4</accession>
<organism evidence="2 3">
    <name type="scientific">Streptomyces pratens</name>
    <dbReference type="NCBI Taxonomy" id="887456"/>
    <lineage>
        <taxon>Bacteria</taxon>
        <taxon>Bacillati</taxon>
        <taxon>Actinomycetota</taxon>
        <taxon>Actinomycetes</taxon>
        <taxon>Kitasatosporales</taxon>
        <taxon>Streptomycetaceae</taxon>
        <taxon>Streptomyces</taxon>
    </lineage>
</organism>
<reference evidence="3" key="1">
    <citation type="journal article" date="2019" name="Int. J. Syst. Evol. Microbiol.">
        <title>The Global Catalogue of Microorganisms (GCM) 10K type strain sequencing project: providing services to taxonomists for standard genome sequencing and annotation.</title>
        <authorList>
            <consortium name="The Broad Institute Genomics Platform"/>
            <consortium name="The Broad Institute Genome Sequencing Center for Infectious Disease"/>
            <person name="Wu L."/>
            <person name="Ma J."/>
        </authorList>
    </citation>
    <scope>NUCLEOTIDE SEQUENCE [LARGE SCALE GENOMIC DNA]</scope>
    <source>
        <strain evidence="3">JCM 12763</strain>
    </source>
</reference>